<keyword evidence="2" id="KW-1185">Reference proteome</keyword>
<sequence>MYPSVGPNTTMYIQIDAPREASSCSHLVSPLPYRLARRSRSTRWPDLRYNVRTPSVRGPTSQCIDRLMPREGCLPVHLPQAQLLAVPNRQDWSHPRSALRQYMDGSTPREGRLRVFFGHSARRYSSCPLRYHVTVSLDKVEHPLRAGTISSMPYVHDLLEPRHDDV</sequence>
<evidence type="ECO:0000313" key="1">
    <source>
        <dbReference type="EMBL" id="KZT24753.1"/>
    </source>
</evidence>
<name>A0A165S707_9AGAM</name>
<organism evidence="1 2">
    <name type="scientific">Neolentinus lepideus HHB14362 ss-1</name>
    <dbReference type="NCBI Taxonomy" id="1314782"/>
    <lineage>
        <taxon>Eukaryota</taxon>
        <taxon>Fungi</taxon>
        <taxon>Dikarya</taxon>
        <taxon>Basidiomycota</taxon>
        <taxon>Agaricomycotina</taxon>
        <taxon>Agaricomycetes</taxon>
        <taxon>Gloeophyllales</taxon>
        <taxon>Gloeophyllaceae</taxon>
        <taxon>Neolentinus</taxon>
    </lineage>
</organism>
<gene>
    <name evidence="1" type="ORF">NEOLEDRAFT_391095</name>
</gene>
<accession>A0A165S707</accession>
<evidence type="ECO:0000313" key="2">
    <source>
        <dbReference type="Proteomes" id="UP000076761"/>
    </source>
</evidence>
<dbReference type="Proteomes" id="UP000076761">
    <property type="component" value="Unassembled WGS sequence"/>
</dbReference>
<dbReference type="EMBL" id="KV425575">
    <property type="protein sequence ID" value="KZT24753.1"/>
    <property type="molecule type" value="Genomic_DNA"/>
</dbReference>
<reference evidence="1 2" key="1">
    <citation type="journal article" date="2016" name="Mol. Biol. Evol.">
        <title>Comparative Genomics of Early-Diverging Mushroom-Forming Fungi Provides Insights into the Origins of Lignocellulose Decay Capabilities.</title>
        <authorList>
            <person name="Nagy L.G."/>
            <person name="Riley R."/>
            <person name="Tritt A."/>
            <person name="Adam C."/>
            <person name="Daum C."/>
            <person name="Floudas D."/>
            <person name="Sun H."/>
            <person name="Yadav J.S."/>
            <person name="Pangilinan J."/>
            <person name="Larsson K.H."/>
            <person name="Matsuura K."/>
            <person name="Barry K."/>
            <person name="Labutti K."/>
            <person name="Kuo R."/>
            <person name="Ohm R.A."/>
            <person name="Bhattacharya S.S."/>
            <person name="Shirouzu T."/>
            <person name="Yoshinaga Y."/>
            <person name="Martin F.M."/>
            <person name="Grigoriev I.V."/>
            <person name="Hibbett D.S."/>
        </authorList>
    </citation>
    <scope>NUCLEOTIDE SEQUENCE [LARGE SCALE GENOMIC DNA]</scope>
    <source>
        <strain evidence="1 2">HHB14362 ss-1</strain>
    </source>
</reference>
<proteinExistence type="predicted"/>
<dbReference type="AlphaFoldDB" id="A0A165S707"/>
<dbReference type="InParanoid" id="A0A165S707"/>
<protein>
    <submittedName>
        <fullName evidence="1">Uncharacterized protein</fullName>
    </submittedName>
</protein>